<proteinExistence type="predicted"/>
<dbReference type="InterPro" id="IPR019271">
    <property type="entry name" value="DUF2284_metal-binding"/>
</dbReference>
<sequence>MDFIKEALTLGFNNAAVIDVKDLVFVLEYRQFCEENLCGNFNVISSCPPACGTPEEMHRKALNYKKALILQTVLESPEEQFDVKKAKYNHNILTEKLYKKMEADAETTPLLISAGPYKRFSCMSAYGIDAQKMADAANMLCWTQDEKIRLFSLLLFNPENS</sequence>
<dbReference type="EMBL" id="JBEPMJ010000014">
    <property type="protein sequence ID" value="MET3750836.1"/>
    <property type="molecule type" value="Genomic_DNA"/>
</dbReference>
<reference evidence="1 2" key="1">
    <citation type="submission" date="2024-06" db="EMBL/GenBank/DDBJ databases">
        <title>Genomic Encyclopedia of Type Strains, Phase IV (KMG-IV): sequencing the most valuable type-strain genomes for metagenomic binning, comparative biology and taxonomic classification.</title>
        <authorList>
            <person name="Goeker M."/>
        </authorList>
    </citation>
    <scope>NUCLEOTIDE SEQUENCE [LARGE SCALE GENOMIC DNA]</scope>
    <source>
        <strain evidence="1 2">DSM 29492</strain>
    </source>
</reference>
<gene>
    <name evidence="1" type="ORF">ABID24_002089</name>
</gene>
<dbReference type="Pfam" id="PF10050">
    <property type="entry name" value="DUF2284"/>
    <property type="match status" value="1"/>
</dbReference>
<protein>
    <submittedName>
        <fullName evidence="1">Metal-binding protein</fullName>
    </submittedName>
</protein>
<evidence type="ECO:0000313" key="1">
    <source>
        <dbReference type="EMBL" id="MET3750836.1"/>
    </source>
</evidence>
<evidence type="ECO:0000313" key="2">
    <source>
        <dbReference type="Proteomes" id="UP001549106"/>
    </source>
</evidence>
<name>A0ABV2M368_9FIRM</name>
<dbReference type="Proteomes" id="UP001549106">
    <property type="component" value="Unassembled WGS sequence"/>
</dbReference>
<keyword evidence="2" id="KW-1185">Reference proteome</keyword>
<organism evidence="1 2">
    <name type="scientific">Blautia caecimuris</name>
    <dbReference type="NCBI Taxonomy" id="1796615"/>
    <lineage>
        <taxon>Bacteria</taxon>
        <taxon>Bacillati</taxon>
        <taxon>Bacillota</taxon>
        <taxon>Clostridia</taxon>
        <taxon>Lachnospirales</taxon>
        <taxon>Lachnospiraceae</taxon>
        <taxon>Blautia</taxon>
    </lineage>
</organism>
<comment type="caution">
    <text evidence="1">The sequence shown here is derived from an EMBL/GenBank/DDBJ whole genome shotgun (WGS) entry which is preliminary data.</text>
</comment>
<accession>A0ABV2M368</accession>
<dbReference type="RefSeq" id="WP_138271750.1">
    <property type="nucleotide sequence ID" value="NZ_BAABXP010000001.1"/>
</dbReference>